<evidence type="ECO:0000313" key="2">
    <source>
        <dbReference type="Proteomes" id="UP000001817"/>
    </source>
</evidence>
<accession>Q13GG0</accession>
<gene>
    <name evidence="1" type="ORF">Bxe_C0954</name>
</gene>
<evidence type="ECO:0000313" key="1">
    <source>
        <dbReference type="EMBL" id="ABE36829.1"/>
    </source>
</evidence>
<dbReference type="KEGG" id="bxe:Bxe_C0954"/>
<organism evidence="1 2">
    <name type="scientific">Paraburkholderia xenovorans (strain LB400)</name>
    <dbReference type="NCBI Taxonomy" id="266265"/>
    <lineage>
        <taxon>Bacteria</taxon>
        <taxon>Pseudomonadati</taxon>
        <taxon>Pseudomonadota</taxon>
        <taxon>Betaproteobacteria</taxon>
        <taxon>Burkholderiales</taxon>
        <taxon>Burkholderiaceae</taxon>
        <taxon>Paraburkholderia</taxon>
    </lineage>
</organism>
<keyword evidence="2" id="KW-1185">Reference proteome</keyword>
<name>Q13GG0_PARXL</name>
<dbReference type="AlphaFoldDB" id="Q13GG0"/>
<protein>
    <submittedName>
        <fullName evidence="1">Uncharacterized protein</fullName>
    </submittedName>
</protein>
<dbReference type="EMBL" id="CP000272">
    <property type="protein sequence ID" value="ABE36829.1"/>
    <property type="molecule type" value="Genomic_DNA"/>
</dbReference>
<dbReference type="STRING" id="266265.Bxe_C0954"/>
<reference evidence="1 2" key="1">
    <citation type="journal article" date="2006" name="Proc. Natl. Acad. Sci. U.S.A.">
        <title>Burkholderia xenovorans LB400 harbors a multi-replicon, 9.73-Mbp genome shaped for versatility.</title>
        <authorList>
            <person name="Chain P.S."/>
            <person name="Denef V.J."/>
            <person name="Konstantinidis K.T."/>
            <person name="Vergez L.M."/>
            <person name="Agullo L."/>
            <person name="Reyes V.L."/>
            <person name="Hauser L."/>
            <person name="Cordova M."/>
            <person name="Gomez L."/>
            <person name="Gonzalez M."/>
            <person name="Land M."/>
            <person name="Lao V."/>
            <person name="Larimer F."/>
            <person name="LiPuma J.J."/>
            <person name="Mahenthiralingam E."/>
            <person name="Malfatti S.A."/>
            <person name="Marx C.J."/>
            <person name="Parnell J.J."/>
            <person name="Ramette A."/>
            <person name="Richardson P."/>
            <person name="Seeger M."/>
            <person name="Smith D."/>
            <person name="Spilker T."/>
            <person name="Sul W.J."/>
            <person name="Tsoi T.V."/>
            <person name="Ulrich L.E."/>
            <person name="Zhulin I.B."/>
            <person name="Tiedje J.M."/>
        </authorList>
    </citation>
    <scope>NUCLEOTIDE SEQUENCE [LARGE SCALE GENOMIC DNA]</scope>
    <source>
        <strain evidence="1 2">LB400</strain>
    </source>
</reference>
<dbReference type="Proteomes" id="UP000001817">
    <property type="component" value="Chromosome 3"/>
</dbReference>
<sequence>MNAIFACAPPCMLPSKNGMKRTTDYGRHRRVLQIRLTASNRILKRNEQTAAVRARVRTRLHLQRASPAIHIHNQPKWKACYACRIFTDFSEPR</sequence>
<proteinExistence type="predicted"/>